<keyword evidence="3" id="KW-1185">Reference proteome</keyword>
<name>A0ABW5PEP1_9BACL</name>
<accession>A0ABW5PEP1</accession>
<organism evidence="2 3">
    <name type="scientific">Paenibacillus gansuensis</name>
    <dbReference type="NCBI Taxonomy" id="306542"/>
    <lineage>
        <taxon>Bacteria</taxon>
        <taxon>Bacillati</taxon>
        <taxon>Bacillota</taxon>
        <taxon>Bacilli</taxon>
        <taxon>Bacillales</taxon>
        <taxon>Paenibacillaceae</taxon>
        <taxon>Paenibacillus</taxon>
    </lineage>
</organism>
<dbReference type="Pfam" id="PF12679">
    <property type="entry name" value="ABC2_membrane_2"/>
    <property type="match status" value="1"/>
</dbReference>
<dbReference type="EMBL" id="JBHUME010000007">
    <property type="protein sequence ID" value="MFD2612949.1"/>
    <property type="molecule type" value="Genomic_DNA"/>
</dbReference>
<gene>
    <name evidence="2" type="ORF">ACFSUF_11000</name>
</gene>
<dbReference type="PANTHER" id="PTHR37305">
    <property type="entry name" value="INTEGRAL MEMBRANE PROTEIN-RELATED"/>
    <property type="match status" value="1"/>
</dbReference>
<protein>
    <submittedName>
        <fullName evidence="2">ABC transporter permease subunit</fullName>
    </submittedName>
</protein>
<feature type="transmembrane region" description="Helical" evidence="1">
    <location>
        <begin position="191"/>
        <end position="209"/>
    </location>
</feature>
<comment type="caution">
    <text evidence="2">The sequence shown here is derived from an EMBL/GenBank/DDBJ whole genome shotgun (WGS) entry which is preliminary data.</text>
</comment>
<keyword evidence="1" id="KW-1133">Transmembrane helix</keyword>
<sequence length="265" mass="27829">MSWNLIRHELRQGRRGFVTAVAVTCILLILMLAKADAVVGNSSMAEVLNSMPKSLLDAFGITPESFQSYEGYFASQAYIYIVLVAGSFAASWAITGIVKERDRGTGEFLFSLPYRRSHVFLSKAGAHFLMITAVYAMAGVIAVGLGKASAGLEHPMAIIQMVAAGYLLSLAFAGSGYALTSALSSERAAGGIGIGIVIASYLLTLMNGAGDLLKTAAKASPFKLFDAPAIARGADLTLTGVLVTLGIYAAGLLIGLLIIQRRDIT</sequence>
<keyword evidence="1" id="KW-0812">Transmembrane</keyword>
<dbReference type="Proteomes" id="UP001597541">
    <property type="component" value="Unassembled WGS sequence"/>
</dbReference>
<evidence type="ECO:0000256" key="1">
    <source>
        <dbReference type="SAM" id="Phobius"/>
    </source>
</evidence>
<reference evidence="3" key="1">
    <citation type="journal article" date="2019" name="Int. J. Syst. Evol. Microbiol.">
        <title>The Global Catalogue of Microorganisms (GCM) 10K type strain sequencing project: providing services to taxonomists for standard genome sequencing and annotation.</title>
        <authorList>
            <consortium name="The Broad Institute Genomics Platform"/>
            <consortium name="The Broad Institute Genome Sequencing Center for Infectious Disease"/>
            <person name="Wu L."/>
            <person name="Ma J."/>
        </authorList>
    </citation>
    <scope>NUCLEOTIDE SEQUENCE [LARGE SCALE GENOMIC DNA]</scope>
    <source>
        <strain evidence="3">KCTC 3950</strain>
    </source>
</reference>
<proteinExistence type="predicted"/>
<feature type="transmembrane region" description="Helical" evidence="1">
    <location>
        <begin position="77"/>
        <end position="98"/>
    </location>
</feature>
<keyword evidence="1" id="KW-0472">Membrane</keyword>
<dbReference type="PANTHER" id="PTHR37305:SF1">
    <property type="entry name" value="MEMBRANE PROTEIN"/>
    <property type="match status" value="1"/>
</dbReference>
<feature type="transmembrane region" description="Helical" evidence="1">
    <location>
        <begin position="157"/>
        <end position="179"/>
    </location>
</feature>
<evidence type="ECO:0000313" key="3">
    <source>
        <dbReference type="Proteomes" id="UP001597541"/>
    </source>
</evidence>
<feature type="transmembrane region" description="Helical" evidence="1">
    <location>
        <begin position="229"/>
        <end position="259"/>
    </location>
</feature>
<feature type="transmembrane region" description="Helical" evidence="1">
    <location>
        <begin position="119"/>
        <end position="145"/>
    </location>
</feature>
<dbReference type="RefSeq" id="WP_377602816.1">
    <property type="nucleotide sequence ID" value="NZ_JBHUME010000007.1"/>
</dbReference>
<evidence type="ECO:0000313" key="2">
    <source>
        <dbReference type="EMBL" id="MFD2612949.1"/>
    </source>
</evidence>